<dbReference type="AlphaFoldDB" id="A0A7R9M2L5"/>
<dbReference type="PROSITE" id="PS50011">
    <property type="entry name" value="PROTEIN_KINASE_DOM"/>
    <property type="match status" value="1"/>
</dbReference>
<proteinExistence type="predicted"/>
<dbReference type="PROSITE" id="PS00108">
    <property type="entry name" value="PROTEIN_KINASE_ST"/>
    <property type="match status" value="1"/>
</dbReference>
<dbReference type="InterPro" id="IPR051744">
    <property type="entry name" value="AP2_assoc_SerThr_kinase"/>
</dbReference>
<accession>A0A7R9M2L5</accession>
<protein>
    <recommendedName>
        <fullName evidence="2">Protein kinase domain-containing protein</fullName>
    </recommendedName>
</protein>
<dbReference type="PANTHER" id="PTHR47907:SF4">
    <property type="entry name" value="BMP-2-INDUCIBLE PROTEIN KINASE ISOFORM X1"/>
    <property type="match status" value="1"/>
</dbReference>
<reference evidence="3" key="1">
    <citation type="submission" date="2020-11" db="EMBL/GenBank/DDBJ databases">
        <authorList>
            <person name="Tran Van P."/>
        </authorList>
    </citation>
    <scope>NUCLEOTIDE SEQUENCE</scope>
</reference>
<dbReference type="EMBL" id="CAJPVJ010005458">
    <property type="protein sequence ID" value="CAG2169556.1"/>
    <property type="molecule type" value="Genomic_DNA"/>
</dbReference>
<dbReference type="Gene3D" id="1.10.510.10">
    <property type="entry name" value="Transferase(Phosphotransferase) domain 1"/>
    <property type="match status" value="1"/>
</dbReference>
<dbReference type="InterPro" id="IPR000719">
    <property type="entry name" value="Prot_kinase_dom"/>
</dbReference>
<dbReference type="GO" id="GO:0005524">
    <property type="term" value="F:ATP binding"/>
    <property type="evidence" value="ECO:0007669"/>
    <property type="project" value="InterPro"/>
</dbReference>
<dbReference type="PANTHER" id="PTHR47907">
    <property type="entry name" value="PROTEIN KINASE DOMAIN-CONTAINING PROTEIN"/>
    <property type="match status" value="1"/>
</dbReference>
<dbReference type="GO" id="GO:0004672">
    <property type="term" value="F:protein kinase activity"/>
    <property type="evidence" value="ECO:0007669"/>
    <property type="project" value="InterPro"/>
</dbReference>
<dbReference type="SUPFAM" id="SSF56112">
    <property type="entry name" value="Protein kinase-like (PK-like)"/>
    <property type="match status" value="1"/>
</dbReference>
<dbReference type="EMBL" id="OC920283">
    <property type="protein sequence ID" value="CAD7652369.1"/>
    <property type="molecule type" value="Genomic_DNA"/>
</dbReference>
<evidence type="ECO:0000259" key="2">
    <source>
        <dbReference type="PROSITE" id="PS50011"/>
    </source>
</evidence>
<evidence type="ECO:0000313" key="4">
    <source>
        <dbReference type="Proteomes" id="UP000728032"/>
    </source>
</evidence>
<dbReference type="Proteomes" id="UP000728032">
    <property type="component" value="Unassembled WGS sequence"/>
</dbReference>
<feature type="domain" description="Protein kinase" evidence="2">
    <location>
        <begin position="49"/>
        <end position="324"/>
    </location>
</feature>
<dbReference type="InterPro" id="IPR011009">
    <property type="entry name" value="Kinase-like_dom_sf"/>
</dbReference>
<feature type="region of interest" description="Disordered" evidence="1">
    <location>
        <begin position="1"/>
        <end position="33"/>
    </location>
</feature>
<dbReference type="Pfam" id="PF00069">
    <property type="entry name" value="Pkinase"/>
    <property type="match status" value="1"/>
</dbReference>
<gene>
    <name evidence="3" type="ORF">ONB1V03_LOCUS9032</name>
</gene>
<keyword evidence="4" id="KW-1185">Reference proteome</keyword>
<name>A0A7R9M2L5_9ACAR</name>
<feature type="region of interest" description="Disordered" evidence="1">
    <location>
        <begin position="346"/>
        <end position="397"/>
    </location>
</feature>
<sequence length="500" mass="54251">MKKLFQRLDNRSDGREANGAPAGSHPSGGTTGGTSYAGKVFSVNRYESVTVEETIAEGGFALVFLVRAANGHRYALKRMFVNNDYDLNVCKREIQIAANLSPHKNIVALVDSQINYCGDGVHEVLMLMNLCRGHVLQLMNERITQGFTEAEVLRIFCDICEAVARLHHNQPPIIHRDLKIENILISESGCYQLCDFGSATVKVLRSSDTLSVLDIEEEIKKYTTLSYRAPEMIDLYAGRPITTKADIWALGCLLYKLCFFQLPFGESTLAIQNAQLVIPSASKYSHKLHALIKLMLEPDIDARPDIFVVSTLAFQLMAKESPVVNVNNSTVPKWSALSLPMTEAEARDAKRNAKQTTNVINSREVPPFTPIGTTNTPGAVEGTSVAPRQRPKGGTSGQLSIQVLSAGAMNRATTPVEQSTSKLIPNQSISTSQSFTSGTQLLASQSQSLPITAPTSNLVSTSSNIRQQTVVATTDTTITIGTAPGVRRTQTPPGATSPTD</sequence>
<dbReference type="OrthoDB" id="2018507at2759"/>
<dbReference type="CDD" id="cd14037">
    <property type="entry name" value="STKc_NAK_like"/>
    <property type="match status" value="1"/>
</dbReference>
<organism evidence="3">
    <name type="scientific">Oppiella nova</name>
    <dbReference type="NCBI Taxonomy" id="334625"/>
    <lineage>
        <taxon>Eukaryota</taxon>
        <taxon>Metazoa</taxon>
        <taxon>Ecdysozoa</taxon>
        <taxon>Arthropoda</taxon>
        <taxon>Chelicerata</taxon>
        <taxon>Arachnida</taxon>
        <taxon>Acari</taxon>
        <taxon>Acariformes</taxon>
        <taxon>Sarcoptiformes</taxon>
        <taxon>Oribatida</taxon>
        <taxon>Brachypylina</taxon>
        <taxon>Oppioidea</taxon>
        <taxon>Oppiidae</taxon>
        <taxon>Oppiella</taxon>
    </lineage>
</organism>
<dbReference type="InterPro" id="IPR008271">
    <property type="entry name" value="Ser/Thr_kinase_AS"/>
</dbReference>
<dbReference type="SMART" id="SM00220">
    <property type="entry name" value="S_TKc"/>
    <property type="match status" value="1"/>
</dbReference>
<evidence type="ECO:0000256" key="1">
    <source>
        <dbReference type="SAM" id="MobiDB-lite"/>
    </source>
</evidence>
<feature type="compositionally biased region" description="Basic and acidic residues" evidence="1">
    <location>
        <begin position="1"/>
        <end position="16"/>
    </location>
</feature>
<evidence type="ECO:0000313" key="3">
    <source>
        <dbReference type="EMBL" id="CAD7652369.1"/>
    </source>
</evidence>
<feature type="non-terminal residue" evidence="3">
    <location>
        <position position="500"/>
    </location>
</feature>